<keyword evidence="1" id="KW-0812">Transmembrane</keyword>
<accession>A0A0F9RFZ7</accession>
<proteinExistence type="predicted"/>
<organism evidence="2">
    <name type="scientific">marine sediment metagenome</name>
    <dbReference type="NCBI Taxonomy" id="412755"/>
    <lineage>
        <taxon>unclassified sequences</taxon>
        <taxon>metagenomes</taxon>
        <taxon>ecological metagenomes</taxon>
    </lineage>
</organism>
<sequence length="67" mass="7596">MARCLRDLKIGDMYDENYVVTEVDDAAGTISISPKGPKHTVRRVIFWTLFALIQLAGTAWWLWGPNS</sequence>
<feature type="transmembrane region" description="Helical" evidence="1">
    <location>
        <begin position="44"/>
        <end position="63"/>
    </location>
</feature>
<evidence type="ECO:0000313" key="2">
    <source>
        <dbReference type="EMBL" id="KKN48577.1"/>
    </source>
</evidence>
<reference evidence="2" key="1">
    <citation type="journal article" date="2015" name="Nature">
        <title>Complex archaea that bridge the gap between prokaryotes and eukaryotes.</title>
        <authorList>
            <person name="Spang A."/>
            <person name="Saw J.H."/>
            <person name="Jorgensen S.L."/>
            <person name="Zaremba-Niedzwiedzka K."/>
            <person name="Martijn J."/>
            <person name="Lind A.E."/>
            <person name="van Eijk R."/>
            <person name="Schleper C."/>
            <person name="Guy L."/>
            <person name="Ettema T.J."/>
        </authorList>
    </citation>
    <scope>NUCLEOTIDE SEQUENCE</scope>
</reference>
<name>A0A0F9RFZ7_9ZZZZ</name>
<comment type="caution">
    <text evidence="2">The sequence shown here is derived from an EMBL/GenBank/DDBJ whole genome shotgun (WGS) entry which is preliminary data.</text>
</comment>
<dbReference type="AlphaFoldDB" id="A0A0F9RFZ7"/>
<keyword evidence="1" id="KW-1133">Transmembrane helix</keyword>
<evidence type="ECO:0000256" key="1">
    <source>
        <dbReference type="SAM" id="Phobius"/>
    </source>
</evidence>
<keyword evidence="1" id="KW-0472">Membrane</keyword>
<protein>
    <submittedName>
        <fullName evidence="2">Uncharacterized protein</fullName>
    </submittedName>
</protein>
<dbReference type="EMBL" id="LAZR01001215">
    <property type="protein sequence ID" value="KKN48577.1"/>
    <property type="molecule type" value="Genomic_DNA"/>
</dbReference>
<gene>
    <name evidence="2" type="ORF">LCGC14_0651640</name>
</gene>